<organism evidence="1">
    <name type="scientific">viral metagenome</name>
    <dbReference type="NCBI Taxonomy" id="1070528"/>
    <lineage>
        <taxon>unclassified sequences</taxon>
        <taxon>metagenomes</taxon>
        <taxon>organismal metagenomes</taxon>
    </lineage>
</organism>
<accession>A0A6M3LPG7</accession>
<sequence length="94" mass="10639">MSLQMRVRLFGNDYLLIGDLENGGAIATEEQFRNFDCSFAYLTQSGNIIQRGKIIGIREDIELPEKDTHVEIEIEAGTEKILGSLFNFPEWSKG</sequence>
<dbReference type="EMBL" id="MT143368">
    <property type="protein sequence ID" value="QJA96079.1"/>
    <property type="molecule type" value="Genomic_DNA"/>
</dbReference>
<gene>
    <name evidence="1" type="ORF">MM415B04942_0010</name>
</gene>
<protein>
    <submittedName>
        <fullName evidence="1">Uncharacterized protein</fullName>
    </submittedName>
</protein>
<proteinExistence type="predicted"/>
<dbReference type="AlphaFoldDB" id="A0A6M3LPG7"/>
<evidence type="ECO:0000313" key="1">
    <source>
        <dbReference type="EMBL" id="QJA96079.1"/>
    </source>
</evidence>
<name>A0A6M3LPG7_9ZZZZ</name>
<reference evidence="1" key="1">
    <citation type="submission" date="2020-03" db="EMBL/GenBank/DDBJ databases">
        <title>The deep terrestrial virosphere.</title>
        <authorList>
            <person name="Holmfeldt K."/>
            <person name="Nilsson E."/>
            <person name="Simone D."/>
            <person name="Lopez-Fernandez M."/>
            <person name="Wu X."/>
            <person name="de Brujin I."/>
            <person name="Lundin D."/>
            <person name="Andersson A."/>
            <person name="Bertilsson S."/>
            <person name="Dopson M."/>
        </authorList>
    </citation>
    <scope>NUCLEOTIDE SEQUENCE</scope>
    <source>
        <strain evidence="1">MM415B04942</strain>
    </source>
</reference>